<proteinExistence type="predicted"/>
<protein>
    <submittedName>
        <fullName evidence="1">Uncharacterized protein</fullName>
    </submittedName>
</protein>
<gene>
    <name evidence="1" type="ORF">ASPBRDRAFT_30965</name>
</gene>
<keyword evidence="2" id="KW-1185">Reference proteome</keyword>
<dbReference type="OrthoDB" id="4499616at2759"/>
<sequence>MSVRPPFFHNGPIIDMPNNRYSQYANLLSFQKEYDSVLAGGSSAGNVSGMWLTILTHYFPVAENFAHRPEEYKADMGGYTDITSVKWIPAPTAERAECRPFLVTQTKSRRYETGTVEWETGRNQLIGYLGATPIRQRRKYYWGIVAVGKFVEFYQYEIARDTMQQVGQRLNVATDAREVQNILLDIKRRTR</sequence>
<dbReference type="AlphaFoldDB" id="A0A1L9UI25"/>
<reference evidence="2" key="1">
    <citation type="journal article" date="2017" name="Genome Biol.">
        <title>Comparative genomics reveals high biological diversity and specific adaptations in the industrially and medically important fungal genus Aspergillus.</title>
        <authorList>
            <person name="de Vries R.P."/>
            <person name="Riley R."/>
            <person name="Wiebenga A."/>
            <person name="Aguilar-Osorio G."/>
            <person name="Amillis S."/>
            <person name="Uchima C.A."/>
            <person name="Anderluh G."/>
            <person name="Asadollahi M."/>
            <person name="Askin M."/>
            <person name="Barry K."/>
            <person name="Battaglia E."/>
            <person name="Bayram O."/>
            <person name="Benocci T."/>
            <person name="Braus-Stromeyer S.A."/>
            <person name="Caldana C."/>
            <person name="Canovas D."/>
            <person name="Cerqueira G.C."/>
            <person name="Chen F."/>
            <person name="Chen W."/>
            <person name="Choi C."/>
            <person name="Clum A."/>
            <person name="Dos Santos R.A."/>
            <person name="Damasio A.R."/>
            <person name="Diallinas G."/>
            <person name="Emri T."/>
            <person name="Fekete E."/>
            <person name="Flipphi M."/>
            <person name="Freyberg S."/>
            <person name="Gallo A."/>
            <person name="Gournas C."/>
            <person name="Habgood R."/>
            <person name="Hainaut M."/>
            <person name="Harispe M.L."/>
            <person name="Henrissat B."/>
            <person name="Hilden K.S."/>
            <person name="Hope R."/>
            <person name="Hossain A."/>
            <person name="Karabika E."/>
            <person name="Karaffa L."/>
            <person name="Karanyi Z."/>
            <person name="Krasevec N."/>
            <person name="Kuo A."/>
            <person name="Kusch H."/>
            <person name="LaButti K."/>
            <person name="Lagendijk E.L."/>
            <person name="Lapidus A."/>
            <person name="Levasseur A."/>
            <person name="Lindquist E."/>
            <person name="Lipzen A."/>
            <person name="Logrieco A.F."/>
            <person name="MacCabe A."/>
            <person name="Maekelae M.R."/>
            <person name="Malavazi I."/>
            <person name="Melin P."/>
            <person name="Meyer V."/>
            <person name="Mielnichuk N."/>
            <person name="Miskei M."/>
            <person name="Molnar A.P."/>
            <person name="Mule G."/>
            <person name="Ngan C.Y."/>
            <person name="Orejas M."/>
            <person name="Orosz E."/>
            <person name="Ouedraogo J.P."/>
            <person name="Overkamp K.M."/>
            <person name="Park H.-S."/>
            <person name="Perrone G."/>
            <person name="Piumi F."/>
            <person name="Punt P.J."/>
            <person name="Ram A.F."/>
            <person name="Ramon A."/>
            <person name="Rauscher S."/>
            <person name="Record E."/>
            <person name="Riano-Pachon D.M."/>
            <person name="Robert V."/>
            <person name="Roehrig J."/>
            <person name="Ruller R."/>
            <person name="Salamov A."/>
            <person name="Salih N.S."/>
            <person name="Samson R.A."/>
            <person name="Sandor E."/>
            <person name="Sanguinetti M."/>
            <person name="Schuetze T."/>
            <person name="Sepcic K."/>
            <person name="Shelest E."/>
            <person name="Sherlock G."/>
            <person name="Sophianopoulou V."/>
            <person name="Squina F.M."/>
            <person name="Sun H."/>
            <person name="Susca A."/>
            <person name="Todd R.B."/>
            <person name="Tsang A."/>
            <person name="Unkles S.E."/>
            <person name="van de Wiele N."/>
            <person name="van Rossen-Uffink D."/>
            <person name="Oliveira J.V."/>
            <person name="Vesth T.C."/>
            <person name="Visser J."/>
            <person name="Yu J.-H."/>
            <person name="Zhou M."/>
            <person name="Andersen M.R."/>
            <person name="Archer D.B."/>
            <person name="Baker S.E."/>
            <person name="Benoit I."/>
            <person name="Brakhage A.A."/>
            <person name="Braus G.H."/>
            <person name="Fischer R."/>
            <person name="Frisvad J.C."/>
            <person name="Goldman G.H."/>
            <person name="Houbraken J."/>
            <person name="Oakley B."/>
            <person name="Pocsi I."/>
            <person name="Scazzocchio C."/>
            <person name="Seiboth B."/>
            <person name="vanKuyk P.A."/>
            <person name="Wortman J."/>
            <person name="Dyer P.S."/>
            <person name="Grigoriev I.V."/>
        </authorList>
    </citation>
    <scope>NUCLEOTIDE SEQUENCE [LARGE SCALE GENOMIC DNA]</scope>
    <source>
        <strain evidence="2">CBS 101740 / IMI 381727 / IBT 21946</strain>
    </source>
</reference>
<dbReference type="Proteomes" id="UP000184499">
    <property type="component" value="Unassembled WGS sequence"/>
</dbReference>
<accession>A0A1L9UI25</accession>
<dbReference type="GeneID" id="93575331"/>
<organism evidence="1 2">
    <name type="scientific">Aspergillus brasiliensis (strain CBS 101740 / IMI 381727 / IBT 21946)</name>
    <dbReference type="NCBI Taxonomy" id="767769"/>
    <lineage>
        <taxon>Eukaryota</taxon>
        <taxon>Fungi</taxon>
        <taxon>Dikarya</taxon>
        <taxon>Ascomycota</taxon>
        <taxon>Pezizomycotina</taxon>
        <taxon>Eurotiomycetes</taxon>
        <taxon>Eurotiomycetidae</taxon>
        <taxon>Eurotiales</taxon>
        <taxon>Aspergillaceae</taxon>
        <taxon>Aspergillus</taxon>
        <taxon>Aspergillus subgen. Circumdati</taxon>
    </lineage>
</organism>
<dbReference type="VEuPathDB" id="FungiDB:ASPBRDRAFT_30965"/>
<name>A0A1L9UI25_ASPBC</name>
<evidence type="ECO:0000313" key="2">
    <source>
        <dbReference type="Proteomes" id="UP000184499"/>
    </source>
</evidence>
<dbReference type="RefSeq" id="XP_067478487.1">
    <property type="nucleotide sequence ID" value="XM_067622843.1"/>
</dbReference>
<dbReference type="EMBL" id="KV878685">
    <property type="protein sequence ID" value="OJJ71239.1"/>
    <property type="molecule type" value="Genomic_DNA"/>
</dbReference>
<evidence type="ECO:0000313" key="1">
    <source>
        <dbReference type="EMBL" id="OJJ71239.1"/>
    </source>
</evidence>